<dbReference type="InterPro" id="IPR001810">
    <property type="entry name" value="F-box_dom"/>
</dbReference>
<feature type="domain" description="F-box" evidence="2">
    <location>
        <begin position="10"/>
        <end position="59"/>
    </location>
</feature>
<feature type="region of interest" description="Disordered" evidence="1">
    <location>
        <begin position="416"/>
        <end position="468"/>
    </location>
</feature>
<gene>
    <name evidence="4" type="primary">LOC100376936</name>
</gene>
<dbReference type="InterPro" id="IPR015915">
    <property type="entry name" value="Kelch-typ_b-propeller"/>
</dbReference>
<evidence type="ECO:0000256" key="1">
    <source>
        <dbReference type="SAM" id="MobiDB-lite"/>
    </source>
</evidence>
<organism evidence="3 4">
    <name type="scientific">Saccoglossus kowalevskii</name>
    <name type="common">Acorn worm</name>
    <dbReference type="NCBI Taxonomy" id="10224"/>
    <lineage>
        <taxon>Eukaryota</taxon>
        <taxon>Metazoa</taxon>
        <taxon>Hemichordata</taxon>
        <taxon>Enteropneusta</taxon>
        <taxon>Harrimaniidae</taxon>
        <taxon>Saccoglossus</taxon>
    </lineage>
</organism>
<dbReference type="Pfam" id="PF13415">
    <property type="entry name" value="Beta-prop_FBX42"/>
    <property type="match status" value="1"/>
</dbReference>
<protein>
    <submittedName>
        <fullName evidence="4">F-box only protein 42-like</fullName>
    </submittedName>
</protein>
<dbReference type="GeneID" id="100376936"/>
<evidence type="ECO:0000259" key="2">
    <source>
        <dbReference type="PROSITE" id="PS50181"/>
    </source>
</evidence>
<dbReference type="InterPro" id="IPR052821">
    <property type="entry name" value="F-box_only_SRC"/>
</dbReference>
<dbReference type="Pfam" id="PF12937">
    <property type="entry name" value="F-box-like"/>
    <property type="match status" value="1"/>
</dbReference>
<feature type="compositionally biased region" description="Polar residues" evidence="1">
    <location>
        <begin position="645"/>
        <end position="676"/>
    </location>
</feature>
<evidence type="ECO:0000313" key="3">
    <source>
        <dbReference type="Proteomes" id="UP000694865"/>
    </source>
</evidence>
<sequence length="745" mass="82421">MATLARPVYDLQINLLPEEIVERILSYLSPYDQLKQGSLVCKLWHRLIQGVIRQKYYSFQHAVQSGSLQWSSSEPNDTPLTARYSHSACYLDRAMYVFGGCSSASTAFNDMWKMDLGTGEWSRVLATGMYPSPKACASMVSYKDTLLLFGGWAPPVPYPLHQAPRLFNELHMYIPSENKWCAIVTTPTPPPVASHAASVVEDKMIIFGGLCGHQRSNDVWILDIQVMLWELVQIDGIRPRPRFGHSQVVVNDRCLLILGGCGGANMMFNDAWVLRMDTVPWMWQEVDILNEDFAAPQLWCHPACKIGERVVVFSKSMKNRSSIPTIPLKPQHQRSHTGNNFVLRANAYRHHSSPPRANAANHDFRRQHSPQRVNMPSDGRESPVHTRHGSLRRRPVVRTFSDPENNLLDWEMPSRTVANSESRDFSPQRTLSRRCSLGSTPVEGASASGSSNSFSRCVSSSSSSSFGSPARTRIFKLRHLRSRSDAMDNTARSFSDSVLRPPRGRYEDRDSNNGSPTRSLTVADAAAAAAATLNSLGACSFRNELPDNDRFDSRSNSGRSSPSLQLNGAVGGIPENGHTSPSHRSGSPGHRQSTQTFGSPCRKNFRTNSGTKFNAWPRNTMQMYVLDISNVANNRYIAWQPVRTPLSSPSDSSNCQVVRSNRSSQPGSPLHQQIPGSSAGPVRLSNNQPITTAVTNQHGPPPETSLYSLVVGRGELVMFGGMLDDVTKITPDSKATATNAVYFAF</sequence>
<reference evidence="4" key="1">
    <citation type="submission" date="2025-08" db="UniProtKB">
        <authorList>
            <consortium name="RefSeq"/>
        </authorList>
    </citation>
    <scope>IDENTIFICATION</scope>
    <source>
        <tissue evidence="4">Testes</tissue>
    </source>
</reference>
<accession>A0ABM0GV65</accession>
<feature type="compositionally biased region" description="Low complexity" evidence="1">
    <location>
        <begin position="554"/>
        <end position="563"/>
    </location>
</feature>
<feature type="region of interest" description="Disordered" evidence="1">
    <location>
        <begin position="485"/>
        <end position="518"/>
    </location>
</feature>
<dbReference type="CDD" id="cd22110">
    <property type="entry name" value="F-box_FBXO42"/>
    <property type="match status" value="1"/>
</dbReference>
<feature type="compositionally biased region" description="Polar residues" evidence="1">
    <location>
        <begin position="577"/>
        <end position="598"/>
    </location>
</feature>
<feature type="region of interest" description="Disordered" evidence="1">
    <location>
        <begin position="547"/>
        <end position="613"/>
    </location>
</feature>
<dbReference type="SUPFAM" id="SSF81383">
    <property type="entry name" value="F-box domain"/>
    <property type="match status" value="1"/>
</dbReference>
<dbReference type="InterPro" id="IPR036047">
    <property type="entry name" value="F-box-like_dom_sf"/>
</dbReference>
<feature type="compositionally biased region" description="Basic residues" evidence="1">
    <location>
        <begin position="385"/>
        <end position="396"/>
    </location>
</feature>
<dbReference type="SMART" id="SM00256">
    <property type="entry name" value="FBOX"/>
    <property type="match status" value="1"/>
</dbReference>
<proteinExistence type="predicted"/>
<feature type="region of interest" description="Disordered" evidence="1">
    <location>
        <begin position="351"/>
        <end position="398"/>
    </location>
</feature>
<name>A0ABM0GV65_SACKO</name>
<dbReference type="SUPFAM" id="SSF117281">
    <property type="entry name" value="Kelch motif"/>
    <property type="match status" value="1"/>
</dbReference>
<feature type="compositionally biased region" description="Low complexity" evidence="1">
    <location>
        <begin position="444"/>
        <end position="468"/>
    </location>
</feature>
<dbReference type="PROSITE" id="PS50181">
    <property type="entry name" value="FBOX"/>
    <property type="match status" value="1"/>
</dbReference>
<feature type="region of interest" description="Disordered" evidence="1">
    <location>
        <begin position="643"/>
        <end position="686"/>
    </location>
</feature>
<dbReference type="Gene3D" id="1.20.1280.50">
    <property type="match status" value="1"/>
</dbReference>
<keyword evidence="3" id="KW-1185">Reference proteome</keyword>
<evidence type="ECO:0000313" key="4">
    <source>
        <dbReference type="RefSeq" id="XP_002738009.1"/>
    </source>
</evidence>
<dbReference type="PANTHER" id="PTHR46432">
    <property type="entry name" value="F-BOX ONLY PROTEIN 42"/>
    <property type="match status" value="1"/>
</dbReference>
<dbReference type="Gene3D" id="2.120.10.80">
    <property type="entry name" value="Kelch-type beta propeller"/>
    <property type="match status" value="1"/>
</dbReference>
<dbReference type="PANTHER" id="PTHR46432:SF1">
    <property type="entry name" value="F-BOX ONLY PROTEIN 42"/>
    <property type="match status" value="1"/>
</dbReference>
<dbReference type="RefSeq" id="XP_002738009.1">
    <property type="nucleotide sequence ID" value="XM_002737963.2"/>
</dbReference>
<dbReference type="Proteomes" id="UP000694865">
    <property type="component" value="Unplaced"/>
</dbReference>